<protein>
    <submittedName>
        <fullName evidence="2">Isopenicillin-N n-acyltransferase</fullName>
    </submittedName>
</protein>
<dbReference type="Pfam" id="PF03417">
    <property type="entry name" value="AAT"/>
    <property type="match status" value="1"/>
</dbReference>
<evidence type="ECO:0000313" key="2">
    <source>
        <dbReference type="EMBL" id="KAK8069115.1"/>
    </source>
</evidence>
<proteinExistence type="predicted"/>
<dbReference type="RefSeq" id="XP_066716409.1">
    <property type="nucleotide sequence ID" value="XM_066857140.1"/>
</dbReference>
<accession>A0ABR1VD32</accession>
<evidence type="ECO:0000259" key="1">
    <source>
        <dbReference type="Pfam" id="PF03417"/>
    </source>
</evidence>
<evidence type="ECO:0000313" key="3">
    <source>
        <dbReference type="Proteomes" id="UP001480595"/>
    </source>
</evidence>
<dbReference type="InterPro" id="IPR047794">
    <property type="entry name" value="C45_proenzyme-like"/>
</dbReference>
<dbReference type="PANTHER" id="PTHR34180">
    <property type="entry name" value="PEPTIDASE C45"/>
    <property type="match status" value="1"/>
</dbReference>
<dbReference type="GeneID" id="92090203"/>
<dbReference type="InterPro" id="IPR047801">
    <property type="entry name" value="Peptidase_C45"/>
</dbReference>
<organism evidence="2 3">
    <name type="scientific">Apiospora phragmitis</name>
    <dbReference type="NCBI Taxonomy" id="2905665"/>
    <lineage>
        <taxon>Eukaryota</taxon>
        <taxon>Fungi</taxon>
        <taxon>Dikarya</taxon>
        <taxon>Ascomycota</taxon>
        <taxon>Pezizomycotina</taxon>
        <taxon>Sordariomycetes</taxon>
        <taxon>Xylariomycetidae</taxon>
        <taxon>Amphisphaeriales</taxon>
        <taxon>Apiosporaceae</taxon>
        <taxon>Apiospora</taxon>
    </lineage>
</organism>
<dbReference type="InterPro" id="IPR005079">
    <property type="entry name" value="Peptidase_C45_hydrolase"/>
</dbReference>
<comment type="caution">
    <text evidence="2">The sequence shown here is derived from an EMBL/GenBank/DDBJ whole genome shotgun (WGS) entry which is preliminary data.</text>
</comment>
<dbReference type="PANTHER" id="PTHR34180:SF1">
    <property type="entry name" value="BETA-ALANYL-DOPAMINE_CARCININE HYDROLASE"/>
    <property type="match status" value="1"/>
</dbReference>
<dbReference type="NCBIfam" id="NF040521">
    <property type="entry name" value="C45_proenzyme"/>
    <property type="match status" value="1"/>
</dbReference>
<keyword evidence="3" id="KW-1185">Reference proteome</keyword>
<name>A0ABR1VD32_9PEZI</name>
<dbReference type="EMBL" id="JAQQWL010000006">
    <property type="protein sequence ID" value="KAK8069115.1"/>
    <property type="molecule type" value="Genomic_DNA"/>
</dbReference>
<dbReference type="Gene3D" id="3.60.60.10">
    <property type="entry name" value="Penicillin V Acylase, Chain A"/>
    <property type="match status" value="1"/>
</dbReference>
<dbReference type="Proteomes" id="UP001480595">
    <property type="component" value="Unassembled WGS sequence"/>
</dbReference>
<sequence>MLEVRCSGTPREIGLAHGQQARTQIRGSIAFYRQQFQETCDLDWPAVQDEAERYVAPLTRLAPRHLDEIRGIAEGSGVDFLDVLALNVRTEITFGLFTDGSSTFGVTAAGDGEIPETDGCTSLSWFSGTDQEHQGTSSPKMSSFSYLAQNWDWMPAQRANLVILYIDHTSSSSLPDTHPLPTIATVTEAGLLAKTGLNSAGVGVCLNALRCRGVDRNRLPVHLALRRALECGSRADAVRALRETGLAGCGHILVADAATGGVGLECTSRWVRALGMDDAGRTHHTNHLLLLGREGGDEKDVEDATWLADSRPRLARVKELTAGIMMSDRGAQAEGAPRPSTKSLFEVLSDEQGYPASINRRQELPGVKTETLFTIVMDLATRRAQVTFGRPTEFTEETLLSL</sequence>
<reference evidence="2 3" key="1">
    <citation type="submission" date="2023-01" db="EMBL/GenBank/DDBJ databases">
        <title>Analysis of 21 Apiospora genomes using comparative genomics revels a genus with tremendous synthesis potential of carbohydrate active enzymes and secondary metabolites.</title>
        <authorList>
            <person name="Sorensen T."/>
        </authorList>
    </citation>
    <scope>NUCLEOTIDE SEQUENCE [LARGE SCALE GENOMIC DNA]</scope>
    <source>
        <strain evidence="2 3">CBS 135458</strain>
    </source>
</reference>
<feature type="domain" description="Peptidase C45 hydrolase" evidence="1">
    <location>
        <begin position="145"/>
        <end position="392"/>
    </location>
</feature>
<dbReference type="Gene3D" id="1.10.10.2120">
    <property type="match status" value="1"/>
</dbReference>
<gene>
    <name evidence="2" type="ORF">PG994_005731</name>
</gene>